<reference evidence="1 2" key="1">
    <citation type="submission" date="2014-04" db="EMBL/GenBank/DDBJ databases">
        <title>Characterization and application of a salt tolerant electro-active bacterium.</title>
        <authorList>
            <person name="Yang L."/>
            <person name="Wei S."/>
            <person name="Tay Q.X.M."/>
        </authorList>
    </citation>
    <scope>NUCLEOTIDE SEQUENCE [LARGE SCALE GENOMIC DNA]</scope>
    <source>
        <strain evidence="1 2">LY1</strain>
    </source>
</reference>
<name>A0A074KWW4_9BACT</name>
<organism evidence="1 2">
    <name type="scientific">Anditalea andensis</name>
    <dbReference type="NCBI Taxonomy" id="1048983"/>
    <lineage>
        <taxon>Bacteria</taxon>
        <taxon>Pseudomonadati</taxon>
        <taxon>Bacteroidota</taxon>
        <taxon>Cytophagia</taxon>
        <taxon>Cytophagales</taxon>
        <taxon>Cytophagaceae</taxon>
        <taxon>Anditalea</taxon>
    </lineage>
</organism>
<comment type="caution">
    <text evidence="1">The sequence shown here is derived from an EMBL/GenBank/DDBJ whole genome shotgun (WGS) entry which is preliminary data.</text>
</comment>
<proteinExistence type="predicted"/>
<dbReference type="EMBL" id="JMIH01000028">
    <property type="protein sequence ID" value="KEO72083.1"/>
    <property type="molecule type" value="Genomic_DNA"/>
</dbReference>
<evidence type="ECO:0000313" key="2">
    <source>
        <dbReference type="Proteomes" id="UP000027821"/>
    </source>
</evidence>
<dbReference type="AlphaFoldDB" id="A0A074KWW4"/>
<accession>A0A074KWW4</accession>
<protein>
    <recommendedName>
        <fullName evidence="3">Secretion system C-terminal sorting domain-containing protein</fullName>
    </recommendedName>
</protein>
<sequence>MAALYDYRSSVISARKYKITVAIIFATLFNIQLSSAQEENAYRTVASGNFHNPAIWQRYAAGLWIPATEKPTRGNDIYIENPHRVTMTQNEEVNSVYLNADAGAEQKLIINGNEIEVFGSLNAYSGSAPGIPRGSFLATDWIGNSINSRLVFKGGSRVIISAGAWSAQNTNSRYTVIFDPDDDAELIVERPFKANQFVFRNGTVVQRIMEGGECSTFSFNTNFTQFPGIYGNLVIEAGGTLISECNNHISLRAVNSNTPSALFDVREGGRLILRGNQPQIHAADVRFDGTVVYGGSSGNQQFLTSNLAMVQRQYRNLHFEHMANKIMPPNLTVMGDFIRAPSSGQVVDNSTDLTISGPFDQMIIDPDLHPTHITVNKSGGIVSFHQDLRIKQHFQMLQGSMDFLGQSLYFPTAAGGTYTYTSGRWLNLNQVNYLNTPESLNEINASFPFNDDAVSGIRKLSLIGNSGHQGYPLVLKYVQIPGVNWNPDFSDHDHTPILYKTNSYFEVVTAPISASPLEMIIDADELIVLDPIHLRVVGNEGPAPGEHLDGVESGNQFLARRTLSFSALIDQTFAIGSVGLPSVLPAEWLQLDARIVHEGIVLSWLEENEDPDATFKIRRSFDDYVSFHEIDEGHFHSIFDDKMRIMFLDKSHLKTGWIYYQVEKLRSDGSSNKSPVVKVFWKQEKKGIFILNPIPYVSGPLDFRLIENIKLGQGFIRVYDNRGSVLISFEGELNNVEDALTFKLQQLPPGLYMVGVFTATERQLMKWIRK</sequence>
<dbReference type="Proteomes" id="UP000027821">
    <property type="component" value="Unassembled WGS sequence"/>
</dbReference>
<dbReference type="OrthoDB" id="938768at2"/>
<dbReference type="eggNOG" id="ENOG5033SQK">
    <property type="taxonomic scope" value="Bacteria"/>
</dbReference>
<evidence type="ECO:0008006" key="3">
    <source>
        <dbReference type="Google" id="ProtNLM"/>
    </source>
</evidence>
<dbReference type="RefSeq" id="WP_035078294.1">
    <property type="nucleotide sequence ID" value="NZ_JMIH01000028.1"/>
</dbReference>
<gene>
    <name evidence="1" type="ORF">EL17_19420</name>
</gene>
<keyword evidence="2" id="KW-1185">Reference proteome</keyword>
<evidence type="ECO:0000313" key="1">
    <source>
        <dbReference type="EMBL" id="KEO72083.1"/>
    </source>
</evidence>